<dbReference type="OrthoDB" id="9792137at2"/>
<name>A0A1H4D164_9GAMM</name>
<sequence length="260" mass="28574">MSQQEFNAVAQRIIKARADACATGPISSDYPHFGMDGAYAVQQLVNRDRLEKGGRVTGYKIGLTSEAVQRQLGVDQPDYGVLFADMERRSGERIDCSQLIAPKAEGEIGFIFKNDLDCRDLTFTEMLAEIECFMPVVEIVDSVVRDWKINIVDTVADNASSALYMVGAKRFDPNGVDFTRLSVSIESEGRDPVRGTGAACLGNPLNATWWLARKLYDLGTPIKKGHLVLSGAMAPMVNITPGMQLRFCFDQLDELVLKAG</sequence>
<dbReference type="EMBL" id="FNRJ01000005">
    <property type="protein sequence ID" value="SEA66328.1"/>
    <property type="molecule type" value="Genomic_DNA"/>
</dbReference>
<accession>A0A1H4D164</accession>
<dbReference type="InterPro" id="IPR036663">
    <property type="entry name" value="Fumarylacetoacetase_C_sf"/>
</dbReference>
<dbReference type="InterPro" id="IPR050772">
    <property type="entry name" value="Hydratase-Decarb/MhpD_sf"/>
</dbReference>
<keyword evidence="2" id="KW-1185">Reference proteome</keyword>
<reference evidence="2" key="1">
    <citation type="submission" date="2016-10" db="EMBL/GenBank/DDBJ databases">
        <authorList>
            <person name="Varghese N."/>
            <person name="Submissions S."/>
        </authorList>
    </citation>
    <scope>NUCLEOTIDE SEQUENCE [LARGE SCALE GENOMIC DNA]</scope>
    <source>
        <strain evidence="2">DSM 11526</strain>
    </source>
</reference>
<organism evidence="1 2">
    <name type="scientific">Marinobacterium iners DSM 11526</name>
    <dbReference type="NCBI Taxonomy" id="1122198"/>
    <lineage>
        <taxon>Bacteria</taxon>
        <taxon>Pseudomonadati</taxon>
        <taxon>Pseudomonadota</taxon>
        <taxon>Gammaproteobacteria</taxon>
        <taxon>Oceanospirillales</taxon>
        <taxon>Oceanospirillaceae</taxon>
        <taxon>Marinobacterium</taxon>
    </lineage>
</organism>
<dbReference type="GO" id="GO:0008684">
    <property type="term" value="F:2-oxopent-4-enoate hydratase activity"/>
    <property type="evidence" value="ECO:0007669"/>
    <property type="project" value="TreeGrafter"/>
</dbReference>
<evidence type="ECO:0000313" key="1">
    <source>
        <dbReference type="EMBL" id="SEA66328.1"/>
    </source>
</evidence>
<gene>
    <name evidence="1" type="ORF">SAMN02745729_105240</name>
</gene>
<dbReference type="Gene3D" id="3.90.850.10">
    <property type="entry name" value="Fumarylacetoacetase-like, C-terminal domain"/>
    <property type="match status" value="1"/>
</dbReference>
<protein>
    <submittedName>
        <fullName evidence="1">2-keto-4-pentenoate hydratase</fullName>
    </submittedName>
</protein>
<dbReference type="RefSeq" id="WP_091825759.1">
    <property type="nucleotide sequence ID" value="NZ_FNRJ01000005.1"/>
</dbReference>
<dbReference type="AlphaFoldDB" id="A0A1H4D164"/>
<dbReference type="PANTHER" id="PTHR30143">
    <property type="entry name" value="ACID HYDRATASE"/>
    <property type="match status" value="1"/>
</dbReference>
<proteinExistence type="predicted"/>
<evidence type="ECO:0000313" key="2">
    <source>
        <dbReference type="Proteomes" id="UP000242469"/>
    </source>
</evidence>
<dbReference type="PANTHER" id="PTHR30143:SF0">
    <property type="entry name" value="2-KETO-4-PENTENOATE HYDRATASE"/>
    <property type="match status" value="1"/>
</dbReference>
<dbReference type="STRING" id="1122198.SAMN02745729_105240"/>
<dbReference type="GO" id="GO:0005737">
    <property type="term" value="C:cytoplasm"/>
    <property type="evidence" value="ECO:0007669"/>
    <property type="project" value="TreeGrafter"/>
</dbReference>
<dbReference type="SUPFAM" id="SSF56529">
    <property type="entry name" value="FAH"/>
    <property type="match status" value="1"/>
</dbReference>
<dbReference type="Proteomes" id="UP000242469">
    <property type="component" value="Unassembled WGS sequence"/>
</dbReference>